<feature type="transmembrane region" description="Helical" evidence="6">
    <location>
        <begin position="12"/>
        <end position="29"/>
    </location>
</feature>
<dbReference type="Pfam" id="PF00482">
    <property type="entry name" value="T2SSF"/>
    <property type="match status" value="1"/>
</dbReference>
<keyword evidence="9" id="KW-1185">Reference proteome</keyword>
<organism evidence="8 9">
    <name type="scientific">Bacillus taeanensis</name>
    <dbReference type="NCBI Taxonomy" id="273032"/>
    <lineage>
        <taxon>Bacteria</taxon>
        <taxon>Bacillati</taxon>
        <taxon>Bacillota</taxon>
        <taxon>Bacilli</taxon>
        <taxon>Bacillales</taxon>
        <taxon>Bacillaceae</taxon>
        <taxon>Bacillus</taxon>
    </lineage>
</organism>
<dbReference type="InterPro" id="IPR042094">
    <property type="entry name" value="T2SS_GspF_sf"/>
</dbReference>
<gene>
    <name evidence="8" type="ORF">DS031_07245</name>
</gene>
<feature type="transmembrane region" description="Helical" evidence="6">
    <location>
        <begin position="95"/>
        <end position="124"/>
    </location>
</feature>
<keyword evidence="2" id="KW-1003">Cell membrane</keyword>
<evidence type="ECO:0000313" key="8">
    <source>
        <dbReference type="EMBL" id="RBW70352.1"/>
    </source>
</evidence>
<accession>A0A366XW25</accession>
<dbReference type="Gene3D" id="1.20.81.30">
    <property type="entry name" value="Type II secretion system (T2SS), domain F"/>
    <property type="match status" value="1"/>
</dbReference>
<dbReference type="InterPro" id="IPR018076">
    <property type="entry name" value="T2SS_GspF_dom"/>
</dbReference>
<reference evidence="8 9" key="1">
    <citation type="submission" date="2018-07" db="EMBL/GenBank/DDBJ databases">
        <title>Lottiidibacillus patelloidae gen. nov., sp. nov., isolated from the intestinal tract of a marine limpet and the reclassification of B. taeanensis BH030017T, B. algicola KMM 3737T and B. hwajinpoensis SW-72T as genus Lottiidibacillus.</title>
        <authorList>
            <person name="Liu R."/>
            <person name="Huang Z."/>
        </authorList>
    </citation>
    <scope>NUCLEOTIDE SEQUENCE [LARGE SCALE GENOMIC DNA]</scope>
    <source>
        <strain evidence="8 9">BH030017</strain>
    </source>
</reference>
<evidence type="ECO:0000256" key="1">
    <source>
        <dbReference type="ARBA" id="ARBA00004651"/>
    </source>
</evidence>
<keyword evidence="5 6" id="KW-0472">Membrane</keyword>
<feature type="transmembrane region" description="Helical" evidence="6">
    <location>
        <begin position="251"/>
        <end position="270"/>
    </location>
</feature>
<evidence type="ECO:0000256" key="3">
    <source>
        <dbReference type="ARBA" id="ARBA00022692"/>
    </source>
</evidence>
<keyword evidence="4 6" id="KW-1133">Transmembrane helix</keyword>
<dbReference type="EMBL" id="QOCW01000005">
    <property type="protein sequence ID" value="RBW70352.1"/>
    <property type="molecule type" value="Genomic_DNA"/>
</dbReference>
<feature type="domain" description="Type II secretion system protein GspF" evidence="7">
    <location>
        <begin position="143"/>
        <end position="268"/>
    </location>
</feature>
<evidence type="ECO:0000256" key="5">
    <source>
        <dbReference type="ARBA" id="ARBA00023136"/>
    </source>
</evidence>
<keyword evidence="3 6" id="KW-0812">Transmembrane</keyword>
<comment type="subcellular location">
    <subcellularLocation>
        <location evidence="1">Cell membrane</location>
        <topology evidence="1">Multi-pass membrane protein</topology>
    </subcellularLocation>
</comment>
<feature type="transmembrane region" description="Helical" evidence="6">
    <location>
        <begin position="282"/>
        <end position="302"/>
    </location>
</feature>
<dbReference type="AlphaFoldDB" id="A0A366XW25"/>
<evidence type="ECO:0000256" key="4">
    <source>
        <dbReference type="ARBA" id="ARBA00022989"/>
    </source>
</evidence>
<proteinExistence type="predicted"/>
<evidence type="ECO:0000259" key="7">
    <source>
        <dbReference type="Pfam" id="PF00482"/>
    </source>
</evidence>
<sequence>MVMGGDKMNWSVYLSLFSFILTISLYIGYKVLPNIYFKIRIRLVTRRLVKQGKNKKNTKSKWLDSIYKKLDIELKAASLPVTSRELLLVLAWTNFFILFTVLMWGFTIFFLLFISINGVLYLYIRLRKHQKKKLMLKQLPNALELISSALKTGYSIVQTLDLVAKENFPPLSEEFHKLFQALQLGENFEKSFTDFAKRLDIPELTNVVDTILITRETGGNVTEVIDGLLTIIRENEKLNGEVKTLTAQGKISGLIVGLLPLALFIMFYLINPSYMMVLFKNIIGIFILGTAVLLQIIGIIVMKKIITLKVR</sequence>
<evidence type="ECO:0000256" key="6">
    <source>
        <dbReference type="SAM" id="Phobius"/>
    </source>
</evidence>
<evidence type="ECO:0000256" key="2">
    <source>
        <dbReference type="ARBA" id="ARBA00022475"/>
    </source>
</evidence>
<evidence type="ECO:0000313" key="9">
    <source>
        <dbReference type="Proteomes" id="UP000253314"/>
    </source>
</evidence>
<dbReference type="PANTHER" id="PTHR35007">
    <property type="entry name" value="INTEGRAL MEMBRANE PROTEIN-RELATED"/>
    <property type="match status" value="1"/>
</dbReference>
<dbReference type="PANTHER" id="PTHR35007:SF1">
    <property type="entry name" value="PILUS ASSEMBLY PROTEIN"/>
    <property type="match status" value="1"/>
</dbReference>
<dbReference type="Proteomes" id="UP000253314">
    <property type="component" value="Unassembled WGS sequence"/>
</dbReference>
<name>A0A366XW25_9BACI</name>
<comment type="caution">
    <text evidence="8">The sequence shown here is derived from an EMBL/GenBank/DDBJ whole genome shotgun (WGS) entry which is preliminary data.</text>
</comment>
<dbReference type="OrthoDB" id="9803381at2"/>
<protein>
    <recommendedName>
        <fullName evidence="7">Type II secretion system protein GspF domain-containing protein</fullName>
    </recommendedName>
</protein>
<dbReference type="GO" id="GO:0005886">
    <property type="term" value="C:plasma membrane"/>
    <property type="evidence" value="ECO:0007669"/>
    <property type="project" value="UniProtKB-SubCell"/>
</dbReference>